<reference evidence="1 2" key="1">
    <citation type="submission" date="2019-09" db="EMBL/GenBank/DDBJ databases">
        <authorList>
            <person name="Chandra G."/>
            <person name="Truman W A."/>
        </authorList>
    </citation>
    <scope>NUCLEOTIDE SEQUENCE [LARGE SCALE GENOMIC DNA]</scope>
    <source>
        <strain evidence="1">PS723</strain>
    </source>
</reference>
<evidence type="ECO:0000313" key="2">
    <source>
        <dbReference type="Proteomes" id="UP000379480"/>
    </source>
</evidence>
<gene>
    <name evidence="1" type="ORF">PS723_04370</name>
</gene>
<protein>
    <submittedName>
        <fullName evidence="1">Uncharacterized protein</fullName>
    </submittedName>
</protein>
<accession>A0A5E7E8G9</accession>
<dbReference type="RefSeq" id="WP_150805684.1">
    <property type="nucleotide sequence ID" value="NZ_CABVHY010000023.1"/>
</dbReference>
<proteinExistence type="predicted"/>
<evidence type="ECO:0000313" key="1">
    <source>
        <dbReference type="EMBL" id="VVO23035.1"/>
    </source>
</evidence>
<organism evidence="1 2">
    <name type="scientific">Pseudomonas fluorescens</name>
    <dbReference type="NCBI Taxonomy" id="294"/>
    <lineage>
        <taxon>Bacteria</taxon>
        <taxon>Pseudomonadati</taxon>
        <taxon>Pseudomonadota</taxon>
        <taxon>Gammaproteobacteria</taxon>
        <taxon>Pseudomonadales</taxon>
        <taxon>Pseudomonadaceae</taxon>
        <taxon>Pseudomonas</taxon>
    </lineage>
</organism>
<dbReference type="AlphaFoldDB" id="A0A5E7E8G9"/>
<name>A0A5E7E8G9_PSEFL</name>
<sequence>MSKFDEIQKQYISLRDAEDAYWEKLDTARETVRTGFADYLGVAADEKVGLSGEPRIWFGGKLNFSGKSGHETERESNELVFTLNLILDRADRSFPPNTLKFRCRLKYAAENFMIHLVDSEKSYFTAKSDFTPFYEYMYAEGQKRLSVFVQPFSVD</sequence>
<dbReference type="EMBL" id="CABVHY010000023">
    <property type="protein sequence ID" value="VVO23035.1"/>
    <property type="molecule type" value="Genomic_DNA"/>
</dbReference>
<dbReference type="Proteomes" id="UP000379480">
    <property type="component" value="Unassembled WGS sequence"/>
</dbReference>